<gene>
    <name evidence="1" type="ORF">M6B38_289335</name>
</gene>
<organism evidence="1 2">
    <name type="scientific">Iris pallida</name>
    <name type="common">Sweet iris</name>
    <dbReference type="NCBI Taxonomy" id="29817"/>
    <lineage>
        <taxon>Eukaryota</taxon>
        <taxon>Viridiplantae</taxon>
        <taxon>Streptophyta</taxon>
        <taxon>Embryophyta</taxon>
        <taxon>Tracheophyta</taxon>
        <taxon>Spermatophyta</taxon>
        <taxon>Magnoliopsida</taxon>
        <taxon>Liliopsida</taxon>
        <taxon>Asparagales</taxon>
        <taxon>Iridaceae</taxon>
        <taxon>Iridoideae</taxon>
        <taxon>Irideae</taxon>
        <taxon>Iris</taxon>
    </lineage>
</organism>
<proteinExistence type="predicted"/>
<dbReference type="EMBL" id="JANAVB010006204">
    <property type="protein sequence ID" value="KAJ6845391.1"/>
    <property type="molecule type" value="Genomic_DNA"/>
</dbReference>
<dbReference type="Proteomes" id="UP001140949">
    <property type="component" value="Unassembled WGS sequence"/>
</dbReference>
<comment type="caution">
    <text evidence="1">The sequence shown here is derived from an EMBL/GenBank/DDBJ whole genome shotgun (WGS) entry which is preliminary data.</text>
</comment>
<evidence type="ECO:0000313" key="1">
    <source>
        <dbReference type="EMBL" id="KAJ6845391.1"/>
    </source>
</evidence>
<accession>A0AAX6HXE2</accession>
<keyword evidence="2" id="KW-1185">Reference proteome</keyword>
<name>A0AAX6HXE2_IRIPA</name>
<evidence type="ECO:0000313" key="2">
    <source>
        <dbReference type="Proteomes" id="UP001140949"/>
    </source>
</evidence>
<sequence>MHLTKKYQYYKELDIIIQLMMILVMLVNDEDGLLRKLVSFLLCFSCWLDCFRLWGKQNWIILISMCSSQLELEYECGR</sequence>
<dbReference type="AlphaFoldDB" id="A0AAX6HXE2"/>
<reference evidence="1" key="2">
    <citation type="submission" date="2023-04" db="EMBL/GenBank/DDBJ databases">
        <authorList>
            <person name="Bruccoleri R.E."/>
            <person name="Oakeley E.J."/>
            <person name="Faust A.-M."/>
            <person name="Dessus-Babus S."/>
            <person name="Altorfer M."/>
            <person name="Burckhardt D."/>
            <person name="Oertli M."/>
            <person name="Naumann U."/>
            <person name="Petersen F."/>
            <person name="Wong J."/>
        </authorList>
    </citation>
    <scope>NUCLEOTIDE SEQUENCE</scope>
    <source>
        <strain evidence="1">GSM-AAB239-AS_SAM_17_03QT</strain>
        <tissue evidence="1">Leaf</tissue>
    </source>
</reference>
<reference evidence="1" key="1">
    <citation type="journal article" date="2023" name="GigaByte">
        <title>Genome assembly of the bearded iris, Iris pallida Lam.</title>
        <authorList>
            <person name="Bruccoleri R.E."/>
            <person name="Oakeley E.J."/>
            <person name="Faust A.M.E."/>
            <person name="Altorfer M."/>
            <person name="Dessus-Babus S."/>
            <person name="Burckhardt D."/>
            <person name="Oertli M."/>
            <person name="Naumann U."/>
            <person name="Petersen F."/>
            <person name="Wong J."/>
        </authorList>
    </citation>
    <scope>NUCLEOTIDE SEQUENCE</scope>
    <source>
        <strain evidence="1">GSM-AAB239-AS_SAM_17_03QT</strain>
    </source>
</reference>
<protein>
    <submittedName>
        <fullName evidence="1">Uncharacterized protein</fullName>
    </submittedName>
</protein>